<evidence type="ECO:0000313" key="3">
    <source>
        <dbReference type="Proteomes" id="UP000030669"/>
    </source>
</evidence>
<dbReference type="AlphaFoldDB" id="S7RWA5"/>
<dbReference type="Proteomes" id="UP000030669">
    <property type="component" value="Unassembled WGS sequence"/>
</dbReference>
<organism evidence="2 3">
    <name type="scientific">Gloeophyllum trabeum (strain ATCC 11539 / FP-39264 / Madison 617)</name>
    <name type="common">Brown rot fungus</name>
    <dbReference type="NCBI Taxonomy" id="670483"/>
    <lineage>
        <taxon>Eukaryota</taxon>
        <taxon>Fungi</taxon>
        <taxon>Dikarya</taxon>
        <taxon>Basidiomycota</taxon>
        <taxon>Agaricomycotina</taxon>
        <taxon>Agaricomycetes</taxon>
        <taxon>Gloeophyllales</taxon>
        <taxon>Gloeophyllaceae</taxon>
        <taxon>Gloeophyllum</taxon>
    </lineage>
</organism>
<dbReference type="EMBL" id="KB469299">
    <property type="protein sequence ID" value="EPQ57584.1"/>
    <property type="molecule type" value="Genomic_DNA"/>
</dbReference>
<evidence type="ECO:0000313" key="2">
    <source>
        <dbReference type="EMBL" id="EPQ57584.1"/>
    </source>
</evidence>
<dbReference type="GeneID" id="19301629"/>
<gene>
    <name evidence="2" type="ORF">GLOTRDRAFT_127937</name>
</gene>
<keyword evidence="1" id="KW-0732">Signal</keyword>
<proteinExistence type="predicted"/>
<reference evidence="2 3" key="1">
    <citation type="journal article" date="2012" name="Science">
        <title>The Paleozoic origin of enzymatic lignin decomposition reconstructed from 31 fungal genomes.</title>
        <authorList>
            <person name="Floudas D."/>
            <person name="Binder M."/>
            <person name="Riley R."/>
            <person name="Barry K."/>
            <person name="Blanchette R.A."/>
            <person name="Henrissat B."/>
            <person name="Martinez A.T."/>
            <person name="Otillar R."/>
            <person name="Spatafora J.W."/>
            <person name="Yadav J.S."/>
            <person name="Aerts A."/>
            <person name="Benoit I."/>
            <person name="Boyd A."/>
            <person name="Carlson A."/>
            <person name="Copeland A."/>
            <person name="Coutinho P.M."/>
            <person name="de Vries R.P."/>
            <person name="Ferreira P."/>
            <person name="Findley K."/>
            <person name="Foster B."/>
            <person name="Gaskell J."/>
            <person name="Glotzer D."/>
            <person name="Gorecki P."/>
            <person name="Heitman J."/>
            <person name="Hesse C."/>
            <person name="Hori C."/>
            <person name="Igarashi K."/>
            <person name="Jurgens J.A."/>
            <person name="Kallen N."/>
            <person name="Kersten P."/>
            <person name="Kohler A."/>
            <person name="Kuees U."/>
            <person name="Kumar T.K.A."/>
            <person name="Kuo A."/>
            <person name="LaButti K."/>
            <person name="Larrondo L.F."/>
            <person name="Lindquist E."/>
            <person name="Ling A."/>
            <person name="Lombard V."/>
            <person name="Lucas S."/>
            <person name="Lundell T."/>
            <person name="Martin R."/>
            <person name="McLaughlin D.J."/>
            <person name="Morgenstern I."/>
            <person name="Morin E."/>
            <person name="Murat C."/>
            <person name="Nagy L.G."/>
            <person name="Nolan M."/>
            <person name="Ohm R.A."/>
            <person name="Patyshakuliyeva A."/>
            <person name="Rokas A."/>
            <person name="Ruiz-Duenas F.J."/>
            <person name="Sabat G."/>
            <person name="Salamov A."/>
            <person name="Samejima M."/>
            <person name="Schmutz J."/>
            <person name="Slot J.C."/>
            <person name="St John F."/>
            <person name="Stenlid J."/>
            <person name="Sun H."/>
            <person name="Sun S."/>
            <person name="Syed K."/>
            <person name="Tsang A."/>
            <person name="Wiebenga A."/>
            <person name="Young D."/>
            <person name="Pisabarro A."/>
            <person name="Eastwood D.C."/>
            <person name="Martin F."/>
            <person name="Cullen D."/>
            <person name="Grigoriev I.V."/>
            <person name="Hibbett D.S."/>
        </authorList>
    </citation>
    <scope>NUCLEOTIDE SEQUENCE [LARGE SCALE GENOMIC DNA]</scope>
    <source>
        <strain evidence="2 3">ATCC 11539</strain>
    </source>
</reference>
<protein>
    <submittedName>
        <fullName evidence="2">Uncharacterized protein</fullName>
    </submittedName>
</protein>
<dbReference type="RefSeq" id="XP_007864654.1">
    <property type="nucleotide sequence ID" value="XM_007866463.1"/>
</dbReference>
<name>S7RWA5_GLOTA</name>
<evidence type="ECO:0000256" key="1">
    <source>
        <dbReference type="SAM" id="SignalP"/>
    </source>
</evidence>
<dbReference type="HOGENOM" id="CLU_186317_0_0_1"/>
<dbReference type="PANTHER" id="PTHR35180:SF4">
    <property type="entry name" value="PROTEIN CBG06219"/>
    <property type="match status" value="1"/>
</dbReference>
<feature type="chain" id="PRO_5004544656" evidence="1">
    <location>
        <begin position="19"/>
        <end position="89"/>
    </location>
</feature>
<dbReference type="KEGG" id="gtr:GLOTRDRAFT_127937"/>
<dbReference type="OrthoDB" id="6332879at2759"/>
<sequence length="89" mass="9412">MQLPAICVLAATVLATNAAITFDPFSPNIFSIIPSQAEPPQCFWSGTSPFCAGSCPEGYTDTATSSCGDGACCWTGYKNVVMRIKLVLR</sequence>
<accession>S7RWA5</accession>
<dbReference type="PANTHER" id="PTHR35180">
    <property type="entry name" value="PROTEIN CBG06219"/>
    <property type="match status" value="1"/>
</dbReference>
<dbReference type="eggNOG" id="ENOG502SE4F">
    <property type="taxonomic scope" value="Eukaryota"/>
</dbReference>
<feature type="signal peptide" evidence="1">
    <location>
        <begin position="1"/>
        <end position="18"/>
    </location>
</feature>
<keyword evidence="3" id="KW-1185">Reference proteome</keyword>